<dbReference type="EC" id="3.2.2.n1" evidence="2"/>
<proteinExistence type="inferred from homology"/>
<evidence type="ECO:0000313" key="4">
    <source>
        <dbReference type="EMBL" id="MFC5297451.1"/>
    </source>
</evidence>
<organism evidence="4 5">
    <name type="scientific">Brachybacterium tyrofermentans</name>
    <dbReference type="NCBI Taxonomy" id="47848"/>
    <lineage>
        <taxon>Bacteria</taxon>
        <taxon>Bacillati</taxon>
        <taxon>Actinomycetota</taxon>
        <taxon>Actinomycetes</taxon>
        <taxon>Micrococcales</taxon>
        <taxon>Dermabacteraceae</taxon>
        <taxon>Brachybacterium</taxon>
    </lineage>
</organism>
<comment type="catalytic activity">
    <reaction evidence="2">
        <text>9-ribosyl-trans-zeatin 5'-phosphate + H2O = trans-zeatin + D-ribose 5-phosphate</text>
        <dbReference type="Rhea" id="RHEA:48564"/>
        <dbReference type="ChEBI" id="CHEBI:15377"/>
        <dbReference type="ChEBI" id="CHEBI:16522"/>
        <dbReference type="ChEBI" id="CHEBI:78346"/>
        <dbReference type="ChEBI" id="CHEBI:87947"/>
        <dbReference type="EC" id="3.2.2.n1"/>
    </reaction>
</comment>
<feature type="region of interest" description="Disordered" evidence="3">
    <location>
        <begin position="200"/>
        <end position="220"/>
    </location>
</feature>
<evidence type="ECO:0000256" key="3">
    <source>
        <dbReference type="SAM" id="MobiDB-lite"/>
    </source>
</evidence>
<protein>
    <recommendedName>
        <fullName evidence="2">Cytokinin riboside 5'-monophosphate phosphoribohydrolase</fullName>
        <ecNumber evidence="2">3.2.2.n1</ecNumber>
    </recommendedName>
</protein>
<keyword evidence="2" id="KW-0378">Hydrolase</keyword>
<reference evidence="5" key="1">
    <citation type="journal article" date="2019" name="Int. J. Syst. Evol. Microbiol.">
        <title>The Global Catalogue of Microorganisms (GCM) 10K type strain sequencing project: providing services to taxonomists for standard genome sequencing and annotation.</title>
        <authorList>
            <consortium name="The Broad Institute Genomics Platform"/>
            <consortium name="The Broad Institute Genome Sequencing Center for Infectious Disease"/>
            <person name="Wu L."/>
            <person name="Ma J."/>
        </authorList>
    </citation>
    <scope>NUCLEOTIDE SEQUENCE [LARGE SCALE GENOMIC DNA]</scope>
    <source>
        <strain evidence="5">CGMCC 1.16455</strain>
    </source>
</reference>
<dbReference type="InterPro" id="IPR031100">
    <property type="entry name" value="LOG_fam"/>
</dbReference>
<comment type="caution">
    <text evidence="4">The sequence shown here is derived from an EMBL/GenBank/DDBJ whole genome shotgun (WGS) entry which is preliminary data.</text>
</comment>
<evidence type="ECO:0000256" key="1">
    <source>
        <dbReference type="ARBA" id="ARBA00006763"/>
    </source>
</evidence>
<dbReference type="NCBIfam" id="TIGR00730">
    <property type="entry name" value="Rossman fold protein, TIGR00730 family"/>
    <property type="match status" value="1"/>
</dbReference>
<dbReference type="Proteomes" id="UP001595937">
    <property type="component" value="Unassembled WGS sequence"/>
</dbReference>
<comment type="similarity">
    <text evidence="1 2">Belongs to the LOG family.</text>
</comment>
<comment type="catalytic activity">
    <reaction evidence="2">
        <text>N(6)-(dimethylallyl)adenosine 5'-phosphate + H2O = N(6)-dimethylallyladenine + D-ribose 5-phosphate</text>
        <dbReference type="Rhea" id="RHEA:48560"/>
        <dbReference type="ChEBI" id="CHEBI:15377"/>
        <dbReference type="ChEBI" id="CHEBI:17660"/>
        <dbReference type="ChEBI" id="CHEBI:57526"/>
        <dbReference type="ChEBI" id="CHEBI:78346"/>
        <dbReference type="EC" id="3.2.2.n1"/>
    </reaction>
</comment>
<dbReference type="Gene3D" id="3.40.50.450">
    <property type="match status" value="1"/>
</dbReference>
<dbReference type="Pfam" id="PF03641">
    <property type="entry name" value="Lysine_decarbox"/>
    <property type="match status" value="1"/>
</dbReference>
<dbReference type="InterPro" id="IPR005269">
    <property type="entry name" value="LOG"/>
</dbReference>
<dbReference type="SUPFAM" id="SSF102405">
    <property type="entry name" value="MCP/YpsA-like"/>
    <property type="match status" value="1"/>
</dbReference>
<dbReference type="GeneID" id="303298196"/>
<dbReference type="PANTHER" id="PTHR31223">
    <property type="entry name" value="LOG FAMILY PROTEIN YJL055W"/>
    <property type="match status" value="1"/>
</dbReference>
<dbReference type="PANTHER" id="PTHR31223:SF70">
    <property type="entry name" value="LOG FAMILY PROTEIN YJL055W"/>
    <property type="match status" value="1"/>
</dbReference>
<gene>
    <name evidence="4" type="ORF">ACFPK8_08005</name>
</gene>
<dbReference type="EMBL" id="JBHSLN010000021">
    <property type="protein sequence ID" value="MFC5297451.1"/>
    <property type="molecule type" value="Genomic_DNA"/>
</dbReference>
<keyword evidence="5" id="KW-1185">Reference proteome</keyword>
<accession>A0ABW0FFP4</accession>
<evidence type="ECO:0000256" key="2">
    <source>
        <dbReference type="RuleBase" id="RU363015"/>
    </source>
</evidence>
<dbReference type="RefSeq" id="WP_343925185.1">
    <property type="nucleotide sequence ID" value="NZ_BAAAIR010000044.1"/>
</dbReference>
<evidence type="ECO:0000313" key="5">
    <source>
        <dbReference type="Proteomes" id="UP001595937"/>
    </source>
</evidence>
<name>A0ABW0FFP4_9MICO</name>
<sequence length="220" mass="23139">MLDAHGEQPVADRDLSRVTLFSGSAHGNSPVYAEETARLARGLAEAGIGIAYGGGRVGLMGTLADVALDAGGEVLGVMPQSLVDGEIAHLGLTNLDVVPDMHARKLRMAELGDAFVALPGGAGTLEELFEVWTWQQLGIHAKPVALYDVAGYWQPLLTALDEMTAAGFLSTQLRASLVVASEPEQLLSGLSSWVAPAAKWERPDAGSTAATEPEERRAVR</sequence>
<keyword evidence="2" id="KW-0203">Cytokinin biosynthesis</keyword>